<evidence type="ECO:0000313" key="9">
    <source>
        <dbReference type="Proteomes" id="UP000217790"/>
    </source>
</evidence>
<dbReference type="InterPro" id="IPR011701">
    <property type="entry name" value="MFS"/>
</dbReference>
<feature type="transmembrane region" description="Helical" evidence="6">
    <location>
        <begin position="392"/>
        <end position="417"/>
    </location>
</feature>
<dbReference type="AlphaFoldDB" id="A0A2H3E9M1"/>
<keyword evidence="3 6" id="KW-0812">Transmembrane</keyword>
<dbReference type="GO" id="GO:0022857">
    <property type="term" value="F:transmembrane transporter activity"/>
    <property type="evidence" value="ECO:0007669"/>
    <property type="project" value="InterPro"/>
</dbReference>
<keyword evidence="4 6" id="KW-1133">Transmembrane helix</keyword>
<evidence type="ECO:0000313" key="8">
    <source>
        <dbReference type="EMBL" id="PBL04130.1"/>
    </source>
</evidence>
<gene>
    <name evidence="8" type="ORF">ARMGADRAFT_1004767</name>
</gene>
<feature type="transmembrane region" description="Helical" evidence="6">
    <location>
        <begin position="97"/>
        <end position="116"/>
    </location>
</feature>
<dbReference type="PANTHER" id="PTHR23504:SF15">
    <property type="entry name" value="MAJOR FACILITATOR SUPERFAMILY (MFS) PROFILE DOMAIN-CONTAINING PROTEIN"/>
    <property type="match status" value="1"/>
</dbReference>
<dbReference type="SUPFAM" id="SSF103473">
    <property type="entry name" value="MFS general substrate transporter"/>
    <property type="match status" value="1"/>
</dbReference>
<dbReference type="Proteomes" id="UP000217790">
    <property type="component" value="Unassembled WGS sequence"/>
</dbReference>
<dbReference type="Gene3D" id="1.20.1250.20">
    <property type="entry name" value="MFS general substrate transporter like domains"/>
    <property type="match status" value="1"/>
</dbReference>
<keyword evidence="2" id="KW-0813">Transport</keyword>
<dbReference type="InterPro" id="IPR036259">
    <property type="entry name" value="MFS_trans_sf"/>
</dbReference>
<feature type="transmembrane region" description="Helical" evidence="6">
    <location>
        <begin position="199"/>
        <end position="221"/>
    </location>
</feature>
<comment type="subcellular location">
    <subcellularLocation>
        <location evidence="1">Membrane</location>
        <topology evidence="1">Multi-pass membrane protein</topology>
    </subcellularLocation>
</comment>
<feature type="transmembrane region" description="Helical" evidence="6">
    <location>
        <begin position="438"/>
        <end position="456"/>
    </location>
</feature>
<dbReference type="Pfam" id="PF07690">
    <property type="entry name" value="MFS_1"/>
    <property type="match status" value="1"/>
</dbReference>
<feature type="transmembrane region" description="Helical" evidence="6">
    <location>
        <begin position="25"/>
        <end position="45"/>
    </location>
</feature>
<keyword evidence="9" id="KW-1185">Reference proteome</keyword>
<dbReference type="InterPro" id="IPR020846">
    <property type="entry name" value="MFS_dom"/>
</dbReference>
<sequence length="493" mass="53641">MTATAASESVQATETKQTPLPRWQLLTVFLVQLAEPITATVIFPFAPEFIRRTGITGGDETKTGYYAGFIESAFYIAESLSVFYWGRLSDRFGRKPILLLGPLGLTFAMLGFGLSSNFWSLVLFRFAQGVFNGNIGVSKTVMAEELTDSTNIGDAFALIPLMWGSGVTLGPVIGGLLVHPADTWPNTFGRIALFRDHPYFLPCAVAGLFSFAIFLLTFVVLQETHPATIARKKSKCSPPTQETCLIANSTGADYGSTDTTTVASDDTMSDSVHSQPPSMREVLGTQFLRVLMNYTSIMFIGTAYDALIPLMYSTSIPVGGLGFSPFQIGQILSAWGLINAIVQCVFTGRLLRMFGARRMFIISVGFMFVAILAFSFESYFARLAGRVDEKVITLLLIQLTCNLMTFVAFAAIHVLVIQSATSRAALGSTNGITQMAGSGIRSFAPYFASSMFSISLETQLAGGFLVYIIILVLILVLLWLGFKIPKRFKSTDA</sequence>
<dbReference type="PROSITE" id="PS50850">
    <property type="entry name" value="MFS"/>
    <property type="match status" value="1"/>
</dbReference>
<organism evidence="8 9">
    <name type="scientific">Armillaria gallica</name>
    <name type="common">Bulbous honey fungus</name>
    <name type="synonym">Armillaria bulbosa</name>
    <dbReference type="NCBI Taxonomy" id="47427"/>
    <lineage>
        <taxon>Eukaryota</taxon>
        <taxon>Fungi</taxon>
        <taxon>Dikarya</taxon>
        <taxon>Basidiomycota</taxon>
        <taxon>Agaricomycotina</taxon>
        <taxon>Agaricomycetes</taxon>
        <taxon>Agaricomycetidae</taxon>
        <taxon>Agaricales</taxon>
        <taxon>Marasmiineae</taxon>
        <taxon>Physalacriaceae</taxon>
        <taxon>Armillaria</taxon>
    </lineage>
</organism>
<dbReference type="GO" id="GO:0016020">
    <property type="term" value="C:membrane"/>
    <property type="evidence" value="ECO:0007669"/>
    <property type="project" value="UniProtKB-SubCell"/>
</dbReference>
<evidence type="ECO:0000256" key="1">
    <source>
        <dbReference type="ARBA" id="ARBA00004141"/>
    </source>
</evidence>
<dbReference type="PANTHER" id="PTHR23504">
    <property type="entry name" value="MAJOR FACILITATOR SUPERFAMILY DOMAIN-CONTAINING PROTEIN 10"/>
    <property type="match status" value="1"/>
</dbReference>
<feature type="transmembrane region" description="Helical" evidence="6">
    <location>
        <begin position="65"/>
        <end position="85"/>
    </location>
</feature>
<feature type="transmembrane region" description="Helical" evidence="6">
    <location>
        <begin position="287"/>
        <end position="308"/>
    </location>
</feature>
<evidence type="ECO:0000256" key="4">
    <source>
        <dbReference type="ARBA" id="ARBA00022989"/>
    </source>
</evidence>
<name>A0A2H3E9M1_ARMGA</name>
<dbReference type="OMA" id="RTEHHAL"/>
<dbReference type="EMBL" id="KZ293644">
    <property type="protein sequence ID" value="PBL04130.1"/>
    <property type="molecule type" value="Genomic_DNA"/>
</dbReference>
<evidence type="ECO:0000256" key="2">
    <source>
        <dbReference type="ARBA" id="ARBA00022448"/>
    </source>
</evidence>
<feature type="transmembrane region" description="Helical" evidence="6">
    <location>
        <begin position="155"/>
        <end position="179"/>
    </location>
</feature>
<feature type="transmembrane region" description="Helical" evidence="6">
    <location>
        <begin position="328"/>
        <end position="348"/>
    </location>
</feature>
<evidence type="ECO:0000259" key="7">
    <source>
        <dbReference type="PROSITE" id="PS50850"/>
    </source>
</evidence>
<evidence type="ECO:0000256" key="5">
    <source>
        <dbReference type="ARBA" id="ARBA00023136"/>
    </source>
</evidence>
<keyword evidence="5 6" id="KW-0472">Membrane</keyword>
<reference evidence="9" key="1">
    <citation type="journal article" date="2017" name="Nat. Ecol. Evol.">
        <title>Genome expansion and lineage-specific genetic innovations in the forest pathogenic fungi Armillaria.</title>
        <authorList>
            <person name="Sipos G."/>
            <person name="Prasanna A.N."/>
            <person name="Walter M.C."/>
            <person name="O'Connor E."/>
            <person name="Balint B."/>
            <person name="Krizsan K."/>
            <person name="Kiss B."/>
            <person name="Hess J."/>
            <person name="Varga T."/>
            <person name="Slot J."/>
            <person name="Riley R."/>
            <person name="Boka B."/>
            <person name="Rigling D."/>
            <person name="Barry K."/>
            <person name="Lee J."/>
            <person name="Mihaltcheva S."/>
            <person name="LaButti K."/>
            <person name="Lipzen A."/>
            <person name="Waldron R."/>
            <person name="Moloney N.M."/>
            <person name="Sperisen C."/>
            <person name="Kredics L."/>
            <person name="Vagvoelgyi C."/>
            <person name="Patrignani A."/>
            <person name="Fitzpatrick D."/>
            <person name="Nagy I."/>
            <person name="Doyle S."/>
            <person name="Anderson J.B."/>
            <person name="Grigoriev I.V."/>
            <person name="Gueldener U."/>
            <person name="Muensterkoetter M."/>
            <person name="Nagy L.G."/>
        </authorList>
    </citation>
    <scope>NUCLEOTIDE SEQUENCE [LARGE SCALE GENOMIC DNA]</scope>
    <source>
        <strain evidence="9">Ar21-2</strain>
    </source>
</reference>
<proteinExistence type="predicted"/>
<evidence type="ECO:0000256" key="6">
    <source>
        <dbReference type="SAM" id="Phobius"/>
    </source>
</evidence>
<feature type="domain" description="Major facilitator superfamily (MFS) profile" evidence="7">
    <location>
        <begin position="24"/>
        <end position="486"/>
    </location>
</feature>
<dbReference type="OrthoDB" id="419616at2759"/>
<accession>A0A2H3E9M1</accession>
<dbReference type="InParanoid" id="A0A2H3E9M1"/>
<evidence type="ECO:0000256" key="3">
    <source>
        <dbReference type="ARBA" id="ARBA00022692"/>
    </source>
</evidence>
<feature type="transmembrane region" description="Helical" evidence="6">
    <location>
        <begin position="360"/>
        <end position="380"/>
    </location>
</feature>
<protein>
    <submittedName>
        <fullName evidence="8">Major facilitator superfamily multidrug-resistance, DHA1 sub-family</fullName>
    </submittedName>
</protein>
<feature type="transmembrane region" description="Helical" evidence="6">
    <location>
        <begin position="462"/>
        <end position="482"/>
    </location>
</feature>